<protein>
    <submittedName>
        <fullName evidence="8">Alpha/beta-hydrolase</fullName>
    </submittedName>
</protein>
<feature type="chain" id="PRO_5034472044" evidence="7">
    <location>
        <begin position="19"/>
        <end position="602"/>
    </location>
</feature>
<dbReference type="GO" id="GO:0004185">
    <property type="term" value="F:serine-type carboxypeptidase activity"/>
    <property type="evidence" value="ECO:0007669"/>
    <property type="project" value="InterPro"/>
</dbReference>
<dbReference type="SUPFAM" id="SSF53474">
    <property type="entry name" value="alpha/beta-Hydrolases"/>
    <property type="match status" value="1"/>
</dbReference>
<evidence type="ECO:0000313" key="9">
    <source>
        <dbReference type="Proteomes" id="UP000250140"/>
    </source>
</evidence>
<keyword evidence="9" id="KW-1185">Reference proteome</keyword>
<keyword evidence="3" id="KW-0645">Protease</keyword>
<evidence type="ECO:0000313" key="8">
    <source>
        <dbReference type="EMBL" id="OCL01417.1"/>
    </source>
</evidence>
<dbReference type="GO" id="GO:0006508">
    <property type="term" value="P:proteolysis"/>
    <property type="evidence" value="ECO:0007669"/>
    <property type="project" value="UniProtKB-KW"/>
</dbReference>
<evidence type="ECO:0000256" key="3">
    <source>
        <dbReference type="ARBA" id="ARBA00022670"/>
    </source>
</evidence>
<dbReference type="OrthoDB" id="443318at2759"/>
<accession>A0A8E2EMF0</accession>
<dbReference type="EMBL" id="KV751136">
    <property type="protein sequence ID" value="OCL01417.1"/>
    <property type="molecule type" value="Genomic_DNA"/>
</dbReference>
<evidence type="ECO:0000256" key="1">
    <source>
        <dbReference type="ARBA" id="ARBA00009431"/>
    </source>
</evidence>
<dbReference type="Proteomes" id="UP000250140">
    <property type="component" value="Unassembled WGS sequence"/>
</dbReference>
<evidence type="ECO:0000256" key="2">
    <source>
        <dbReference type="ARBA" id="ARBA00022645"/>
    </source>
</evidence>
<gene>
    <name evidence="8" type="ORF">AOQ84DRAFT_350716</name>
</gene>
<keyword evidence="5 8" id="KW-0378">Hydrolase</keyword>
<name>A0A8E2EMF0_9PEZI</name>
<feature type="signal peptide" evidence="7">
    <location>
        <begin position="1"/>
        <end position="18"/>
    </location>
</feature>
<dbReference type="AlphaFoldDB" id="A0A8E2EMF0"/>
<proteinExistence type="inferred from homology"/>
<comment type="similarity">
    <text evidence="1">Belongs to the peptidase S10 family.</text>
</comment>
<evidence type="ECO:0000256" key="6">
    <source>
        <dbReference type="ARBA" id="ARBA00023180"/>
    </source>
</evidence>
<keyword evidence="2" id="KW-0121">Carboxypeptidase</keyword>
<reference evidence="8 9" key="1">
    <citation type="journal article" date="2016" name="Nat. Commun.">
        <title>Ectomycorrhizal ecology is imprinted in the genome of the dominant symbiotic fungus Cenococcum geophilum.</title>
        <authorList>
            <consortium name="DOE Joint Genome Institute"/>
            <person name="Peter M."/>
            <person name="Kohler A."/>
            <person name="Ohm R.A."/>
            <person name="Kuo A."/>
            <person name="Krutzmann J."/>
            <person name="Morin E."/>
            <person name="Arend M."/>
            <person name="Barry K.W."/>
            <person name="Binder M."/>
            <person name="Choi C."/>
            <person name="Clum A."/>
            <person name="Copeland A."/>
            <person name="Grisel N."/>
            <person name="Haridas S."/>
            <person name="Kipfer T."/>
            <person name="LaButti K."/>
            <person name="Lindquist E."/>
            <person name="Lipzen A."/>
            <person name="Maire R."/>
            <person name="Meier B."/>
            <person name="Mihaltcheva S."/>
            <person name="Molinier V."/>
            <person name="Murat C."/>
            <person name="Poggeler S."/>
            <person name="Quandt C.A."/>
            <person name="Sperisen C."/>
            <person name="Tritt A."/>
            <person name="Tisserant E."/>
            <person name="Crous P.W."/>
            <person name="Henrissat B."/>
            <person name="Nehls U."/>
            <person name="Egli S."/>
            <person name="Spatafora J.W."/>
            <person name="Grigoriev I.V."/>
            <person name="Martin F.M."/>
        </authorList>
    </citation>
    <scope>NUCLEOTIDE SEQUENCE [LARGE SCALE GENOMIC DNA]</scope>
    <source>
        <strain evidence="8 9">CBS 207.34</strain>
    </source>
</reference>
<dbReference type="PANTHER" id="PTHR11802:SF189">
    <property type="entry name" value="CARBOXYPEPTIDASE"/>
    <property type="match status" value="1"/>
</dbReference>
<dbReference type="InterPro" id="IPR029058">
    <property type="entry name" value="AB_hydrolase_fold"/>
</dbReference>
<dbReference type="Pfam" id="PF00450">
    <property type="entry name" value="Peptidase_S10"/>
    <property type="match status" value="1"/>
</dbReference>
<evidence type="ECO:0000256" key="7">
    <source>
        <dbReference type="SAM" id="SignalP"/>
    </source>
</evidence>
<evidence type="ECO:0000256" key="5">
    <source>
        <dbReference type="ARBA" id="ARBA00022801"/>
    </source>
</evidence>
<evidence type="ECO:0000256" key="4">
    <source>
        <dbReference type="ARBA" id="ARBA00022729"/>
    </source>
</evidence>
<dbReference type="InterPro" id="IPR001563">
    <property type="entry name" value="Peptidase_S10"/>
</dbReference>
<sequence>MHFRRWLSCALVFSSGLCLPAHNFQDSKAAIVLQSKLRPGASISYQKAEICETTPGVNSYSGYVHLPSNLTQDIQGSTPFNVSTFFWYFEARNDPLNAPVAIYLAGGPGEASSFAALGENGPCYVNQDSNSTRINPWSFNNYVNMLYIDQPNQVGFSYDTIIDGTYDVIDEIVYPTTLPQNETFITGQFTSQNPATTANTTTLAARALWHFAQVWFAEFPEYNTWNDKISIWGNSYGGFWGPGALIYFQDQNEKISNGTLNSQSNKRLHLDTLGITNGCIDLLYQIPSYAILPFNNTYGIQLYNETIFNDVMNNITMQGGCNDQILQCRALQAEGDPGEVGANSTVNDVCAEALDWCNNNVLLAFNTFTTRNQFDISVIGPNPNPPSYPNTFLNQEWVQDALGVPLNFTSSLPFIVSSYFETGDPLRRGIADLEALLRSGVKVAMIYGDRDWKCNWIGAENVTLNADYPSSTAFHASGYENITTNASYTGGAVRQFEGFSFSRVFEGSHSVSFDQPETTYQIFTRAMFNFDIATGKVLTTPGSNYSSTGSSSSFGIKNVLPPPPEAECSIWNVVGSCSVDQAEALENGTAVIRDFIVVQPAS</sequence>
<dbReference type="GO" id="GO:0000324">
    <property type="term" value="C:fungal-type vacuole"/>
    <property type="evidence" value="ECO:0007669"/>
    <property type="project" value="TreeGrafter"/>
</dbReference>
<dbReference type="Gene3D" id="3.40.50.1820">
    <property type="entry name" value="alpha/beta hydrolase"/>
    <property type="match status" value="1"/>
</dbReference>
<organism evidence="8 9">
    <name type="scientific">Glonium stellatum</name>
    <dbReference type="NCBI Taxonomy" id="574774"/>
    <lineage>
        <taxon>Eukaryota</taxon>
        <taxon>Fungi</taxon>
        <taxon>Dikarya</taxon>
        <taxon>Ascomycota</taxon>
        <taxon>Pezizomycotina</taxon>
        <taxon>Dothideomycetes</taxon>
        <taxon>Pleosporomycetidae</taxon>
        <taxon>Gloniales</taxon>
        <taxon>Gloniaceae</taxon>
        <taxon>Glonium</taxon>
    </lineage>
</organism>
<dbReference type="PANTHER" id="PTHR11802">
    <property type="entry name" value="SERINE PROTEASE FAMILY S10 SERINE CARBOXYPEPTIDASE"/>
    <property type="match status" value="1"/>
</dbReference>
<keyword evidence="6" id="KW-0325">Glycoprotein</keyword>
<keyword evidence="4 7" id="KW-0732">Signal</keyword>